<dbReference type="ESTHER" id="9pezi-w3x1w7">
    <property type="family name" value="Fungal_carboxylesterase_lipase"/>
</dbReference>
<dbReference type="EMBL" id="KI912113">
    <property type="protein sequence ID" value="ETS80070.1"/>
    <property type="molecule type" value="Genomic_DNA"/>
</dbReference>
<name>W3X1W7_PESFW</name>
<dbReference type="OrthoDB" id="3200163at2759"/>
<evidence type="ECO:0000259" key="1">
    <source>
        <dbReference type="Pfam" id="PF00135"/>
    </source>
</evidence>
<dbReference type="InterPro" id="IPR029058">
    <property type="entry name" value="AB_hydrolase_fold"/>
</dbReference>
<evidence type="ECO:0000313" key="3">
    <source>
        <dbReference type="Proteomes" id="UP000030651"/>
    </source>
</evidence>
<dbReference type="Gene3D" id="3.40.50.1820">
    <property type="entry name" value="alpha/beta hydrolase"/>
    <property type="match status" value="1"/>
</dbReference>
<dbReference type="Pfam" id="PF00135">
    <property type="entry name" value="COesterase"/>
    <property type="match status" value="1"/>
</dbReference>
<dbReference type="RefSeq" id="XP_007834371.1">
    <property type="nucleotide sequence ID" value="XM_007836180.1"/>
</dbReference>
<proteinExistence type="predicted"/>
<dbReference type="HOGENOM" id="CLU_006586_14_0_1"/>
<dbReference type="eggNOG" id="KOG1516">
    <property type="taxonomic scope" value="Eukaryota"/>
</dbReference>
<dbReference type="STRING" id="1229662.W3X1W7"/>
<evidence type="ECO:0000313" key="2">
    <source>
        <dbReference type="EMBL" id="ETS80070.1"/>
    </source>
</evidence>
<dbReference type="InterPro" id="IPR050309">
    <property type="entry name" value="Type-B_Carboxylest/Lipase"/>
</dbReference>
<protein>
    <recommendedName>
        <fullName evidence="1">Carboxylesterase type B domain-containing protein</fullName>
    </recommendedName>
</protein>
<dbReference type="InParanoid" id="W3X1W7"/>
<gene>
    <name evidence="2" type="ORF">PFICI_07599</name>
</gene>
<reference evidence="3" key="1">
    <citation type="journal article" date="2015" name="BMC Genomics">
        <title>Genomic and transcriptomic analysis of the endophytic fungus Pestalotiopsis fici reveals its lifestyle and high potential for synthesis of natural products.</title>
        <authorList>
            <person name="Wang X."/>
            <person name="Zhang X."/>
            <person name="Liu L."/>
            <person name="Xiang M."/>
            <person name="Wang W."/>
            <person name="Sun X."/>
            <person name="Che Y."/>
            <person name="Guo L."/>
            <person name="Liu G."/>
            <person name="Guo L."/>
            <person name="Wang C."/>
            <person name="Yin W.B."/>
            <person name="Stadler M."/>
            <person name="Zhang X."/>
            <person name="Liu X."/>
        </authorList>
    </citation>
    <scope>NUCLEOTIDE SEQUENCE [LARGE SCALE GENOMIC DNA]</scope>
    <source>
        <strain evidence="3">W106-1 / CGMCC3.15140</strain>
    </source>
</reference>
<dbReference type="SUPFAM" id="SSF53474">
    <property type="entry name" value="alpha/beta-Hydrolases"/>
    <property type="match status" value="1"/>
</dbReference>
<organism evidence="2 3">
    <name type="scientific">Pestalotiopsis fici (strain W106-1 / CGMCC3.15140)</name>
    <dbReference type="NCBI Taxonomy" id="1229662"/>
    <lineage>
        <taxon>Eukaryota</taxon>
        <taxon>Fungi</taxon>
        <taxon>Dikarya</taxon>
        <taxon>Ascomycota</taxon>
        <taxon>Pezizomycotina</taxon>
        <taxon>Sordariomycetes</taxon>
        <taxon>Xylariomycetidae</taxon>
        <taxon>Amphisphaeriales</taxon>
        <taxon>Sporocadaceae</taxon>
        <taxon>Pestalotiopsis</taxon>
    </lineage>
</organism>
<dbReference type="KEGG" id="pfy:PFICI_07599"/>
<dbReference type="PANTHER" id="PTHR11559">
    <property type="entry name" value="CARBOXYLESTERASE"/>
    <property type="match status" value="1"/>
</dbReference>
<dbReference type="Proteomes" id="UP000030651">
    <property type="component" value="Unassembled WGS sequence"/>
</dbReference>
<dbReference type="GeneID" id="19272612"/>
<accession>W3X1W7</accession>
<dbReference type="AlphaFoldDB" id="W3X1W7"/>
<dbReference type="OMA" id="IYCHAHL"/>
<feature type="domain" description="Carboxylesterase type B" evidence="1">
    <location>
        <begin position="21"/>
        <end position="289"/>
    </location>
</feature>
<keyword evidence="3" id="KW-1185">Reference proteome</keyword>
<dbReference type="InterPro" id="IPR002018">
    <property type="entry name" value="CarbesteraseB"/>
</dbReference>
<sequence length="511" mass="56010">MSAGIYHATLNSTLSGVDCSPHVTVFRGIPYGSIPRRFARCEPIHTYPRELDCTQFGPRCPQLQLDVGCLLRIPPDISPRPENEDEYRCTNLDVFVPKLATQDNGNGLPVLVWIHGDFKGGSQAVTFGSSASGVCDMTALVGNSVVMEKPVIAVTVQYRLNMFALGDGTGEKNLALHDQSSALTWVQQHIAGFGGDPTLDVCQARVTLAGESAGAVYCHAHMVTGAPAQQFALLSGSLHLSPPQPAHNVMALRSSIRQKLQELSPDLDFSSASAAQIVHAIERSGVQSFFLEDDPIFAGWEKTVGTGRRLFLSDVQKESAIWQAGIHLLDDHDIIKAFDLAGDDSRKLKELYHIHSGRSSSCRFGALDFINDYKFVLPIHQIKRLWQNSDRLVFRYLVDEANPWQPSSGAHHAVDLVLLFGGFGMATSAAAERTGQQMRSAWILFLNGESPWSPSTSDFAFGPYGVSSVLNREELGFRRRMAQIEFLDRTDKSSLDPVFRALAAGRISLLN</sequence>